<comment type="cofactor">
    <cofactor evidence="1">
        <name>Fe(2+)</name>
        <dbReference type="ChEBI" id="CHEBI:29033"/>
    </cofactor>
</comment>
<evidence type="ECO:0000256" key="2">
    <source>
        <dbReference type="ARBA" id="ARBA00001961"/>
    </source>
</evidence>
<evidence type="ECO:0000256" key="1">
    <source>
        <dbReference type="ARBA" id="ARBA00001954"/>
    </source>
</evidence>
<dbReference type="GO" id="GO:0051213">
    <property type="term" value="F:dioxygenase activity"/>
    <property type="evidence" value="ECO:0007669"/>
    <property type="project" value="UniProtKB-KW"/>
</dbReference>
<evidence type="ECO:0000256" key="7">
    <source>
        <dbReference type="ARBA" id="ARBA00023004"/>
    </source>
</evidence>
<evidence type="ECO:0000256" key="8">
    <source>
        <dbReference type="SAM" id="MobiDB-lite"/>
    </source>
</evidence>
<dbReference type="AlphaFoldDB" id="A0A6P2C614"/>
<comment type="similarity">
    <text evidence="3">Belongs to the gamma-BBH/TMLD family.</text>
</comment>
<dbReference type="CDD" id="cd00250">
    <property type="entry name" value="CAS_like"/>
    <property type="match status" value="1"/>
</dbReference>
<dbReference type="GO" id="GO:0046872">
    <property type="term" value="F:metal ion binding"/>
    <property type="evidence" value="ECO:0007669"/>
    <property type="project" value="UniProtKB-KW"/>
</dbReference>
<keyword evidence="5 10" id="KW-0223">Dioxygenase</keyword>
<evidence type="ECO:0000313" key="10">
    <source>
        <dbReference type="EMBL" id="TVZ05816.1"/>
    </source>
</evidence>
<dbReference type="GO" id="GO:0045329">
    <property type="term" value="P:carnitine biosynthetic process"/>
    <property type="evidence" value="ECO:0007669"/>
    <property type="project" value="TreeGrafter"/>
</dbReference>
<comment type="caution">
    <text evidence="10">The sequence shown here is derived from an EMBL/GenBank/DDBJ whole genome shotgun (WGS) entry which is preliminary data.</text>
</comment>
<dbReference type="FunFam" id="3.60.130.10:FF:000001">
    <property type="entry name" value="Trimethyllysine dioxygenase, mitochondrial"/>
    <property type="match status" value="1"/>
</dbReference>
<protein>
    <submittedName>
        <fullName evidence="10">Gamma-butyrobetaine dioxygenase</fullName>
    </submittedName>
</protein>
<evidence type="ECO:0000259" key="9">
    <source>
        <dbReference type="Pfam" id="PF02668"/>
    </source>
</evidence>
<keyword evidence="6" id="KW-0560">Oxidoreductase</keyword>
<gene>
    <name evidence="10" type="ORF">EAS64_11365</name>
</gene>
<feature type="region of interest" description="Disordered" evidence="8">
    <location>
        <begin position="53"/>
        <end position="91"/>
    </location>
</feature>
<dbReference type="OrthoDB" id="581608at2"/>
<dbReference type="EMBL" id="RPFW01000002">
    <property type="protein sequence ID" value="TVZ05816.1"/>
    <property type="molecule type" value="Genomic_DNA"/>
</dbReference>
<keyword evidence="11" id="KW-1185">Reference proteome</keyword>
<dbReference type="Pfam" id="PF02668">
    <property type="entry name" value="TauD"/>
    <property type="match status" value="1"/>
</dbReference>
<evidence type="ECO:0000256" key="3">
    <source>
        <dbReference type="ARBA" id="ARBA00008654"/>
    </source>
</evidence>
<name>A0A6P2C614_9ACTN</name>
<keyword evidence="4" id="KW-0479">Metal-binding</keyword>
<dbReference type="InterPro" id="IPR050411">
    <property type="entry name" value="AlphaKG_dependent_hydroxylases"/>
</dbReference>
<dbReference type="PANTHER" id="PTHR10696:SF51">
    <property type="entry name" value="TRIMETHYLLYSINE DIOXYGENASE, MITOCHONDRIAL"/>
    <property type="match status" value="1"/>
</dbReference>
<proteinExistence type="inferred from homology"/>
<dbReference type="Gene3D" id="3.60.130.10">
    <property type="entry name" value="Clavaminate synthase-like"/>
    <property type="match status" value="1"/>
</dbReference>
<comment type="cofactor">
    <cofactor evidence="2">
        <name>L-ascorbate</name>
        <dbReference type="ChEBI" id="CHEBI:38290"/>
    </cofactor>
</comment>
<dbReference type="SUPFAM" id="SSF51197">
    <property type="entry name" value="Clavaminate synthase-like"/>
    <property type="match status" value="1"/>
</dbReference>
<sequence>MSVEFTPEGHRAVFRRAWLAAHALPPAPAFPPGSANAARSPWLAGLAGVPRPAAATAGETPVPEPSGSAAASFVPGPDAGGGPDADPRTEDGKRLWCAADLAGDALPSADWAAYLADDAAREACLDAVAMLGFVLLHGVDPEPDMVLRVAETFGYVRETNYGRLFDVRVVADPANLAFTSREIAPHTDNPYRDPVPTLQLLHCLRSADIGGDSGLVDGFAAAAELRRTDPASFAVLTSTSWRFEYADNTAELSAIQPLISLTPGGRIAAVRLNNRSMQPLRLPYAQAEAAYDAYRAWATLLGRPEFRLTLRLAPGDCLIFDNTRLLHARSAFAVPEGGTGERHLQGCYADIDGLLSALALLRRHQQRDEARGVG</sequence>
<evidence type="ECO:0000256" key="6">
    <source>
        <dbReference type="ARBA" id="ARBA00023002"/>
    </source>
</evidence>
<keyword evidence="7" id="KW-0408">Iron</keyword>
<dbReference type="InterPro" id="IPR042098">
    <property type="entry name" value="TauD-like_sf"/>
</dbReference>
<accession>A0A6P2C614</accession>
<reference evidence="10 11" key="1">
    <citation type="submission" date="2018-11" db="EMBL/GenBank/DDBJ databases">
        <title>Trebonia kvetii gen.nov., sp.nov., a novel acidophilic actinobacterium, and proposal of the new actinobacterial family Treboniaceae fam. nov.</title>
        <authorList>
            <person name="Rapoport D."/>
            <person name="Sagova-Mareckova M."/>
            <person name="Sedlacek I."/>
            <person name="Provaznik J."/>
            <person name="Kralova S."/>
            <person name="Pavlinic D."/>
            <person name="Benes V."/>
            <person name="Kopecky J."/>
        </authorList>
    </citation>
    <scope>NUCLEOTIDE SEQUENCE [LARGE SCALE GENOMIC DNA]</scope>
    <source>
        <strain evidence="10 11">15Tr583</strain>
    </source>
</reference>
<evidence type="ECO:0000256" key="4">
    <source>
        <dbReference type="ARBA" id="ARBA00022723"/>
    </source>
</evidence>
<dbReference type="InterPro" id="IPR003819">
    <property type="entry name" value="TauD/TfdA-like"/>
</dbReference>
<evidence type="ECO:0000256" key="5">
    <source>
        <dbReference type="ARBA" id="ARBA00022964"/>
    </source>
</evidence>
<feature type="domain" description="TauD/TfdA-like" evidence="9">
    <location>
        <begin position="111"/>
        <end position="348"/>
    </location>
</feature>
<dbReference type="Proteomes" id="UP000460272">
    <property type="component" value="Unassembled WGS sequence"/>
</dbReference>
<evidence type="ECO:0000313" key="11">
    <source>
        <dbReference type="Proteomes" id="UP000460272"/>
    </source>
</evidence>
<dbReference type="PANTHER" id="PTHR10696">
    <property type="entry name" value="GAMMA-BUTYROBETAINE HYDROXYLASE-RELATED"/>
    <property type="match status" value="1"/>
</dbReference>
<organism evidence="10 11">
    <name type="scientific">Trebonia kvetii</name>
    <dbReference type="NCBI Taxonomy" id="2480626"/>
    <lineage>
        <taxon>Bacteria</taxon>
        <taxon>Bacillati</taxon>
        <taxon>Actinomycetota</taxon>
        <taxon>Actinomycetes</taxon>
        <taxon>Streptosporangiales</taxon>
        <taxon>Treboniaceae</taxon>
        <taxon>Trebonia</taxon>
    </lineage>
</organism>